<feature type="chain" id="PRO_5017555167" evidence="1">
    <location>
        <begin position="25"/>
        <end position="161"/>
    </location>
</feature>
<dbReference type="Pfam" id="PF02635">
    <property type="entry name" value="DsrE"/>
    <property type="match status" value="1"/>
</dbReference>
<dbReference type="Proteomes" id="UP000256873">
    <property type="component" value="Unassembled WGS sequence"/>
</dbReference>
<gene>
    <name evidence="2" type="ORF">DWQ54_20260</name>
</gene>
<dbReference type="InterPro" id="IPR027396">
    <property type="entry name" value="DsrEFH-like"/>
</dbReference>
<comment type="caution">
    <text evidence="2">The sequence shown here is derived from an EMBL/GenBank/DDBJ whole genome shotgun (WGS) entry which is preliminary data.</text>
</comment>
<dbReference type="EMBL" id="QQWC01000005">
    <property type="protein sequence ID" value="REJ40600.1"/>
    <property type="molecule type" value="Genomic_DNA"/>
</dbReference>
<dbReference type="Gene3D" id="3.40.1260.10">
    <property type="entry name" value="DsrEFH-like"/>
    <property type="match status" value="1"/>
</dbReference>
<proteinExistence type="predicted"/>
<sequence>MLLKSLALGSLVGLSLVTSIPVLANPSLSPVQTNEAIIAVGQQKSDLFVNLTTDDPWRAAMAIGVATNMLKKGHSTTIFLNITGVHLAATTIPQHTNGITGKTLQAMLVDFISQGGKVLICPSCMKQAAIKPEDLIAGVVTSSPDSLEANLFKETVKVISW</sequence>
<keyword evidence="1" id="KW-0732">Signal</keyword>
<evidence type="ECO:0000256" key="1">
    <source>
        <dbReference type="SAM" id="SignalP"/>
    </source>
</evidence>
<dbReference type="AlphaFoldDB" id="A0A3E0KZ85"/>
<accession>A0A3E0KZ85</accession>
<feature type="signal peptide" evidence="1">
    <location>
        <begin position="1"/>
        <end position="24"/>
    </location>
</feature>
<reference evidence="2 3" key="1">
    <citation type="submission" date="2017-10" db="EMBL/GenBank/DDBJ databases">
        <title>A large-scale comparative metagenomic study reveals the eutrophication-driven functional interactions in six Microcystis-epibionts communities.</title>
        <authorList>
            <person name="Li Q."/>
            <person name="Lin F."/>
        </authorList>
    </citation>
    <scope>NUCLEOTIDE SEQUENCE [LARGE SCALE GENOMIC DNA]</scope>
    <source>
        <strain evidence="2">TF09</strain>
    </source>
</reference>
<organism evidence="2 3">
    <name type="scientific">Microcystis flos-aquae TF09</name>
    <dbReference type="NCBI Taxonomy" id="2060473"/>
    <lineage>
        <taxon>Bacteria</taxon>
        <taxon>Bacillati</taxon>
        <taxon>Cyanobacteriota</taxon>
        <taxon>Cyanophyceae</taxon>
        <taxon>Oscillatoriophycideae</taxon>
        <taxon>Chroococcales</taxon>
        <taxon>Microcystaceae</taxon>
        <taxon>Microcystis</taxon>
    </lineage>
</organism>
<evidence type="ECO:0000313" key="3">
    <source>
        <dbReference type="Proteomes" id="UP000256873"/>
    </source>
</evidence>
<evidence type="ECO:0000313" key="2">
    <source>
        <dbReference type="EMBL" id="REJ40600.1"/>
    </source>
</evidence>
<protein>
    <submittedName>
        <fullName evidence="2">Uncharacterized protein</fullName>
    </submittedName>
</protein>
<dbReference type="InterPro" id="IPR003787">
    <property type="entry name" value="Sulphur_relay_DsrE/F-like"/>
</dbReference>
<name>A0A3E0KZ85_9CHRO</name>
<dbReference type="SUPFAM" id="SSF75169">
    <property type="entry name" value="DsrEFH-like"/>
    <property type="match status" value="1"/>
</dbReference>